<dbReference type="GO" id="GO:0007017">
    <property type="term" value="P:microtubule-based process"/>
    <property type="evidence" value="ECO:0007669"/>
    <property type="project" value="InterPro"/>
</dbReference>
<feature type="region of interest" description="Disordered" evidence="5">
    <location>
        <begin position="428"/>
        <end position="604"/>
    </location>
</feature>
<dbReference type="PROSITE" id="PS00228">
    <property type="entry name" value="TUBULIN_B_AUTOREG"/>
    <property type="match status" value="1"/>
</dbReference>
<dbReference type="OrthoDB" id="303691at2759"/>
<dbReference type="SMART" id="SM00865">
    <property type="entry name" value="Tubulin_C"/>
    <property type="match status" value="1"/>
</dbReference>
<feature type="domain" description="Tubulin/FtsZ 2-layer sandwich" evidence="7">
    <location>
        <begin position="242"/>
        <end position="385"/>
    </location>
</feature>
<dbReference type="GO" id="GO:0005874">
    <property type="term" value="C:microtubule"/>
    <property type="evidence" value="ECO:0007669"/>
    <property type="project" value="UniProtKB-KW"/>
</dbReference>
<dbReference type="EMBL" id="CAJJDN010000118">
    <property type="protein sequence ID" value="CAD8118779.1"/>
    <property type="molecule type" value="Genomic_DNA"/>
</dbReference>
<dbReference type="Proteomes" id="UP000692954">
    <property type="component" value="Unassembled WGS sequence"/>
</dbReference>
<feature type="compositionally biased region" description="Basic and acidic residues" evidence="5">
    <location>
        <begin position="595"/>
        <end position="604"/>
    </location>
</feature>
<evidence type="ECO:0000256" key="4">
    <source>
        <dbReference type="ARBA" id="ARBA00023134"/>
    </source>
</evidence>
<dbReference type="Pfam" id="PF00091">
    <property type="entry name" value="Tubulin"/>
    <property type="match status" value="1"/>
</dbReference>
<dbReference type="GO" id="GO:0005525">
    <property type="term" value="F:GTP binding"/>
    <property type="evidence" value="ECO:0007669"/>
    <property type="project" value="UniProtKB-KW"/>
</dbReference>
<keyword evidence="4" id="KW-0342">GTP-binding</keyword>
<feature type="compositionally biased region" description="Low complexity" evidence="5">
    <location>
        <begin position="449"/>
        <end position="464"/>
    </location>
</feature>
<evidence type="ECO:0000256" key="3">
    <source>
        <dbReference type="ARBA" id="ARBA00022741"/>
    </source>
</evidence>
<accession>A0A8S1QSZ1</accession>
<evidence type="ECO:0000313" key="9">
    <source>
        <dbReference type="Proteomes" id="UP000692954"/>
    </source>
</evidence>
<dbReference type="InterPro" id="IPR000217">
    <property type="entry name" value="Tubulin"/>
</dbReference>
<proteinExistence type="inferred from homology"/>
<name>A0A8S1QSZ1_9CILI</name>
<evidence type="ECO:0000256" key="1">
    <source>
        <dbReference type="ARBA" id="ARBA00009636"/>
    </source>
</evidence>
<protein>
    <submittedName>
        <fullName evidence="8">Uncharacterized protein</fullName>
    </submittedName>
</protein>
<keyword evidence="9" id="KW-1185">Reference proteome</keyword>
<keyword evidence="3" id="KW-0547">Nucleotide-binding</keyword>
<evidence type="ECO:0000256" key="5">
    <source>
        <dbReference type="SAM" id="MobiDB-lite"/>
    </source>
</evidence>
<feature type="domain" description="Tubulin/FtsZ GTPase" evidence="6">
    <location>
        <begin position="46"/>
        <end position="238"/>
    </location>
</feature>
<evidence type="ECO:0000259" key="6">
    <source>
        <dbReference type="SMART" id="SM00864"/>
    </source>
</evidence>
<organism evidence="8 9">
    <name type="scientific">Paramecium sonneborni</name>
    <dbReference type="NCBI Taxonomy" id="65129"/>
    <lineage>
        <taxon>Eukaryota</taxon>
        <taxon>Sar</taxon>
        <taxon>Alveolata</taxon>
        <taxon>Ciliophora</taxon>
        <taxon>Intramacronucleata</taxon>
        <taxon>Oligohymenophorea</taxon>
        <taxon>Peniculida</taxon>
        <taxon>Parameciidae</taxon>
        <taxon>Paramecium</taxon>
    </lineage>
</organism>
<dbReference type="Pfam" id="PF03953">
    <property type="entry name" value="Tubulin_C"/>
    <property type="match status" value="1"/>
</dbReference>
<dbReference type="InterPro" id="IPR013838">
    <property type="entry name" value="Beta-tubulin_BS"/>
</dbReference>
<evidence type="ECO:0000313" key="8">
    <source>
        <dbReference type="EMBL" id="CAD8118779.1"/>
    </source>
</evidence>
<dbReference type="AlphaFoldDB" id="A0A8S1QSZ1"/>
<dbReference type="InterPro" id="IPR018316">
    <property type="entry name" value="Tubulin/FtsZ_2-layer-sand-dom"/>
</dbReference>
<keyword evidence="2" id="KW-0493">Microtubule</keyword>
<feature type="compositionally biased region" description="Low complexity" evidence="5">
    <location>
        <begin position="524"/>
        <end position="564"/>
    </location>
</feature>
<feature type="compositionally biased region" description="Polar residues" evidence="5">
    <location>
        <begin position="475"/>
        <end position="486"/>
    </location>
</feature>
<feature type="compositionally biased region" description="Polar residues" evidence="5">
    <location>
        <begin position="505"/>
        <end position="523"/>
    </location>
</feature>
<dbReference type="SMART" id="SM00864">
    <property type="entry name" value="Tubulin"/>
    <property type="match status" value="1"/>
</dbReference>
<comment type="similarity">
    <text evidence="1">Belongs to the tubulin family.</text>
</comment>
<dbReference type="PANTHER" id="PTHR11588">
    <property type="entry name" value="TUBULIN"/>
    <property type="match status" value="1"/>
</dbReference>
<feature type="compositionally biased region" description="Polar residues" evidence="5">
    <location>
        <begin position="565"/>
        <end position="579"/>
    </location>
</feature>
<gene>
    <name evidence="8" type="ORF">PSON_ATCC_30995.1.T1180144</name>
</gene>
<evidence type="ECO:0000259" key="7">
    <source>
        <dbReference type="SMART" id="SM00865"/>
    </source>
</evidence>
<evidence type="ECO:0000256" key="2">
    <source>
        <dbReference type="ARBA" id="ARBA00022701"/>
    </source>
</evidence>
<dbReference type="InterPro" id="IPR003008">
    <property type="entry name" value="Tubulin_FtsZ_GTPase"/>
</dbReference>
<sequence length="604" mass="69050">MREIIQLHVGQSGIQIGNTAWELLCLEHGIQPDGSSTSSQNLQVLFSESINKTNVPRAAFFDNDQVSINSIQKGPLKKVFNKNLINFTSNEASIAIWGSKKVDSKAEDIIRKLLESADAASAIIIYHSIAGEYGSAFTCKLLQMLNDETAKTTKLTMSIFPNSKKLSQFGQPIIEPYNSILALPTLAEMSDFNILYDNAALYRVCEKQFQQDSPSFNHINYMIAQTISSITQSIRFRGTKFVDFNDMRNNLIPKPRQQFLWTSYSPFLSVDQQNVKKLNLQEITESLFDERGPLLSFNRLTHKYLAASLFFKGDCPLPELNYVMKQIKQSEEIRFTEGTQVSYQTSVSSAQPQTLPNYQFSKYNKVACMLANSTGVLDGFKALQKRFKSLYESKAFLHWFTGYGLEAGQFDQEKEALQSIIDMYQENHGDGQPIQVQPKTDRKQDYGYKQQQQQQQPKKQVQVKQKQESAPRKPNQITTAKVSNRNQNDDDLAFQERAPAKRDVQQQPQTISTDNQKQSITTKPNRIQQQENIEQQPEQQNNSELQSTRKQQQQQQSNNGLQSQEEPQQQNDGFLQTSKQQNQQNNQNELELDELSVHDNEDEQ</sequence>
<reference evidence="8" key="1">
    <citation type="submission" date="2021-01" db="EMBL/GenBank/DDBJ databases">
        <authorList>
            <consortium name="Genoscope - CEA"/>
            <person name="William W."/>
        </authorList>
    </citation>
    <scope>NUCLEOTIDE SEQUENCE</scope>
</reference>
<comment type="caution">
    <text evidence="8">The sequence shown here is derived from an EMBL/GenBank/DDBJ whole genome shotgun (WGS) entry which is preliminary data.</text>
</comment>